<evidence type="ECO:0000313" key="2">
    <source>
        <dbReference type="Proteomes" id="UP000541444"/>
    </source>
</evidence>
<dbReference type="EMBL" id="JACGCM010002763">
    <property type="protein sequence ID" value="KAF6136071.1"/>
    <property type="molecule type" value="Genomic_DNA"/>
</dbReference>
<gene>
    <name evidence="1" type="ORF">GIB67_000475</name>
</gene>
<name>A0A7J7L0C4_9MAGN</name>
<organism evidence="1 2">
    <name type="scientific">Kingdonia uniflora</name>
    <dbReference type="NCBI Taxonomy" id="39325"/>
    <lineage>
        <taxon>Eukaryota</taxon>
        <taxon>Viridiplantae</taxon>
        <taxon>Streptophyta</taxon>
        <taxon>Embryophyta</taxon>
        <taxon>Tracheophyta</taxon>
        <taxon>Spermatophyta</taxon>
        <taxon>Magnoliopsida</taxon>
        <taxon>Ranunculales</taxon>
        <taxon>Circaeasteraceae</taxon>
        <taxon>Kingdonia</taxon>
    </lineage>
</organism>
<reference evidence="1 2" key="1">
    <citation type="journal article" date="2020" name="IScience">
        <title>Genome Sequencing of the Endangered Kingdonia uniflora (Circaeasteraceae, Ranunculales) Reveals Potential Mechanisms of Evolutionary Specialization.</title>
        <authorList>
            <person name="Sun Y."/>
            <person name="Deng T."/>
            <person name="Zhang A."/>
            <person name="Moore M.J."/>
            <person name="Landis J.B."/>
            <person name="Lin N."/>
            <person name="Zhang H."/>
            <person name="Zhang X."/>
            <person name="Huang J."/>
            <person name="Zhang X."/>
            <person name="Sun H."/>
            <person name="Wang H."/>
        </authorList>
    </citation>
    <scope>NUCLEOTIDE SEQUENCE [LARGE SCALE GENOMIC DNA]</scope>
    <source>
        <strain evidence="1">TB1705</strain>
        <tissue evidence="1">Leaf</tissue>
    </source>
</reference>
<sequence length="58" mass="6540">MDDRVILGRGASSFVIHGELHHRIGTLLPNQGQEVMYAQLYICNPGVALPSRQRRNPR</sequence>
<keyword evidence="2" id="KW-1185">Reference proteome</keyword>
<evidence type="ECO:0000313" key="1">
    <source>
        <dbReference type="EMBL" id="KAF6136071.1"/>
    </source>
</evidence>
<accession>A0A7J7L0C4</accession>
<proteinExistence type="predicted"/>
<dbReference type="AlphaFoldDB" id="A0A7J7L0C4"/>
<dbReference type="Proteomes" id="UP000541444">
    <property type="component" value="Unassembled WGS sequence"/>
</dbReference>
<comment type="caution">
    <text evidence="1">The sequence shown here is derived from an EMBL/GenBank/DDBJ whole genome shotgun (WGS) entry which is preliminary data.</text>
</comment>
<protein>
    <submittedName>
        <fullName evidence="1">Uncharacterized protein</fullName>
    </submittedName>
</protein>
<dbReference type="OrthoDB" id="2289155at2759"/>